<accession>A0A6L2N0X7</accession>
<protein>
    <submittedName>
        <fullName evidence="1">Reverse transcriptase domain-containing protein</fullName>
    </submittedName>
</protein>
<evidence type="ECO:0000313" key="1">
    <source>
        <dbReference type="EMBL" id="GEU79820.1"/>
    </source>
</evidence>
<organism evidence="1">
    <name type="scientific">Tanacetum cinerariifolium</name>
    <name type="common">Dalmatian daisy</name>
    <name type="synonym">Chrysanthemum cinerariifolium</name>
    <dbReference type="NCBI Taxonomy" id="118510"/>
    <lineage>
        <taxon>Eukaryota</taxon>
        <taxon>Viridiplantae</taxon>
        <taxon>Streptophyta</taxon>
        <taxon>Embryophyta</taxon>
        <taxon>Tracheophyta</taxon>
        <taxon>Spermatophyta</taxon>
        <taxon>Magnoliopsida</taxon>
        <taxon>eudicotyledons</taxon>
        <taxon>Gunneridae</taxon>
        <taxon>Pentapetalae</taxon>
        <taxon>asterids</taxon>
        <taxon>campanulids</taxon>
        <taxon>Asterales</taxon>
        <taxon>Asteraceae</taxon>
        <taxon>Asteroideae</taxon>
        <taxon>Anthemideae</taxon>
        <taxon>Anthemidinae</taxon>
        <taxon>Tanacetum</taxon>
    </lineage>
</organism>
<dbReference type="GO" id="GO:0003964">
    <property type="term" value="F:RNA-directed DNA polymerase activity"/>
    <property type="evidence" value="ECO:0007669"/>
    <property type="project" value="UniProtKB-KW"/>
</dbReference>
<name>A0A6L2N0X7_TANCI</name>
<comment type="caution">
    <text evidence="1">The sequence shown here is derived from an EMBL/GenBank/DDBJ whole genome shotgun (WGS) entry which is preliminary data.</text>
</comment>
<gene>
    <name evidence="1" type="ORF">Tci_051798</name>
</gene>
<dbReference type="EMBL" id="BKCJ010007953">
    <property type="protein sequence ID" value="GEU79820.1"/>
    <property type="molecule type" value="Genomic_DNA"/>
</dbReference>
<sequence>MILLGADNRLPMLEKDMYDSWKSRMELYMMNRQHGRMILEFVENGPLIWPETNIILKGLPPEVYELKGDDPIDAINHMMSFLTAVVTSRVTVQPIQGRHTSLVVGTSRASGNNSGKQRTIVCYNYKGEAQANGQILHEEELSFLADLGIAEAQTTQNVITHNAAYQTDDLDAYDSDCDEINTAKVALIANLSHYGFDDLAEVHNQDNVTHNLINQVVQAMLLSDQSNIVNQSETEITSDSNIISYSQYVSESQQAAVQNLNFPAQQDALILYVIEQLNTQVVNCTKINLDNKSVNETLTAELERYKDQVRILKEGHNVDLKKKAQQLEQKLYDGSVIQKTNAIVIRDFKKTLMLAEENSSKMLLKQKDLMMSEKKVNTKPVDYANLVNFKEPNPSTRPIQVEIPKALPKVSMVHTSLKKLKHHLASFDVVVIERTTVIAITKGTWGQCPHHGFSELHQLDTFYNALNPNDQDALDSAAGGYFLDKIPRDGLTIIESKSKVRYSRSRVIDSRVSTNAPLSSSSPSNSFELQQIAASLEDKLNIRMSRFEKSLNDMKALVVTPPAPIKKDKEPIDKPFVVPKTKTNLPYPSRLVKEKLREKDDILTTKFMKIFRDLHFELSFADALVHMPKFAPMFKKLLNNKDKLIELTKTPLNENYSAVVLKKLPKKLGDPGRFLIPCDFSEFDNRFALANLGASINIMPLSIWKKLRLPTLNDTKMVLELADRTISKPTDFIADPRVSLILERPFLSTAHAIIDVYEGDIILRYEEQSLTLKCSDITSMLYNNFESLNKIDLIDAGESDFYSEEIENFLNDDLILMGIENSVYNPEGDILFLEKLLNEDPCQLPPMNLNQAKSSIEEPEYSFSMGYEHFSTTFVTELDEVAESSAKNLVPIPREYALRIMKASLRIEHAEYISLIERLITINPCPRPIVNANTIVESLPSSLIPVQDNDSQREEIDIVTDTDELLSPGFENDDSEGEIDVVEELCVDNSISNFENELSDNVASNFDNPSFPRPPSEPSDAEFDFESHAREEISVVMNGNDELECLDPRDDNDEDDDYFPFMFVIRIFLPYLIYSEMFLFLLSAESEDTIFDPGISV</sequence>
<dbReference type="InterPro" id="IPR021109">
    <property type="entry name" value="Peptidase_aspartic_dom_sf"/>
</dbReference>
<keyword evidence="1" id="KW-0695">RNA-directed DNA polymerase</keyword>
<keyword evidence="1" id="KW-0548">Nucleotidyltransferase</keyword>
<dbReference type="Gene3D" id="2.40.70.10">
    <property type="entry name" value="Acid Proteases"/>
    <property type="match status" value="1"/>
</dbReference>
<dbReference type="PANTHER" id="PTHR33067:SF9">
    <property type="entry name" value="RNA-DIRECTED DNA POLYMERASE"/>
    <property type="match status" value="1"/>
</dbReference>
<dbReference type="PANTHER" id="PTHR33067">
    <property type="entry name" value="RNA-DIRECTED DNA POLYMERASE-RELATED"/>
    <property type="match status" value="1"/>
</dbReference>
<reference evidence="1" key="1">
    <citation type="journal article" date="2019" name="Sci. Rep.">
        <title>Draft genome of Tanacetum cinerariifolium, the natural source of mosquito coil.</title>
        <authorList>
            <person name="Yamashiro T."/>
            <person name="Shiraishi A."/>
            <person name="Satake H."/>
            <person name="Nakayama K."/>
        </authorList>
    </citation>
    <scope>NUCLEOTIDE SEQUENCE</scope>
</reference>
<dbReference type="AlphaFoldDB" id="A0A6L2N0X7"/>
<proteinExistence type="predicted"/>
<keyword evidence="1" id="KW-0808">Transferase</keyword>